<proteinExistence type="predicted"/>
<dbReference type="EMBL" id="BASE01000012">
    <property type="protein sequence ID" value="GAM12364.1"/>
    <property type="molecule type" value="Genomic_DNA"/>
</dbReference>
<keyword evidence="2" id="KW-1185">Reference proteome</keyword>
<dbReference type="Proteomes" id="UP000031014">
    <property type="component" value="Unassembled WGS sequence"/>
</dbReference>
<organism evidence="1 2">
    <name type="scientific">Mesobacillus selenatarsenatis (strain DSM 18680 / JCM 14380 / FERM P-15431 / SF-1)</name>
    <dbReference type="NCBI Taxonomy" id="1321606"/>
    <lineage>
        <taxon>Bacteria</taxon>
        <taxon>Bacillati</taxon>
        <taxon>Bacillota</taxon>
        <taxon>Bacilli</taxon>
        <taxon>Bacillales</taxon>
        <taxon>Bacillaceae</taxon>
        <taxon>Mesobacillus</taxon>
    </lineage>
</organism>
<dbReference type="STRING" id="1321606.SAMD00020551_0497"/>
<comment type="caution">
    <text evidence="1">The sequence shown here is derived from an EMBL/GenBank/DDBJ whole genome shotgun (WGS) entry which is preliminary data.</text>
</comment>
<reference evidence="1 2" key="1">
    <citation type="submission" date="2013-06" db="EMBL/GenBank/DDBJ databases">
        <title>Whole genome shotgun sequence of Bacillus selenatarsenatis SF-1.</title>
        <authorList>
            <person name="Kuroda M."/>
            <person name="Sei K."/>
            <person name="Yamashita M."/>
            <person name="Ike M."/>
        </authorList>
    </citation>
    <scope>NUCLEOTIDE SEQUENCE [LARGE SCALE GENOMIC DNA]</scope>
    <source>
        <strain evidence="1 2">SF-1</strain>
    </source>
</reference>
<protein>
    <submittedName>
        <fullName evidence="1">Uncharacterized protein</fullName>
    </submittedName>
</protein>
<sequence length="41" mass="4564">MLPIKQTGTIPEYAGIDCYFAIGVKEQVSLIMSYKVTVEKV</sequence>
<evidence type="ECO:0000313" key="1">
    <source>
        <dbReference type="EMBL" id="GAM12364.1"/>
    </source>
</evidence>
<gene>
    <name evidence="1" type="ORF">SAMD00020551_0497</name>
</gene>
<accession>A0A0A8WZH9</accession>
<evidence type="ECO:0000313" key="2">
    <source>
        <dbReference type="Proteomes" id="UP000031014"/>
    </source>
</evidence>
<name>A0A0A8WZH9_MESS1</name>
<dbReference type="AlphaFoldDB" id="A0A0A8WZH9"/>